<evidence type="ECO:0000313" key="4">
    <source>
        <dbReference type="EMBL" id="CAD9601061.1"/>
    </source>
</evidence>
<feature type="region of interest" description="Disordered" evidence="2">
    <location>
        <begin position="897"/>
        <end position="924"/>
    </location>
</feature>
<feature type="region of interest" description="Disordered" evidence="2">
    <location>
        <begin position="1"/>
        <end position="487"/>
    </location>
</feature>
<dbReference type="PROSITE" id="PS50102">
    <property type="entry name" value="RRM"/>
    <property type="match status" value="2"/>
</dbReference>
<feature type="compositionally biased region" description="Low complexity" evidence="2">
    <location>
        <begin position="179"/>
        <end position="193"/>
    </location>
</feature>
<dbReference type="InterPro" id="IPR029064">
    <property type="entry name" value="Ribosomal_eL30-like_sf"/>
</dbReference>
<feature type="region of interest" description="Disordered" evidence="2">
    <location>
        <begin position="508"/>
        <end position="542"/>
    </location>
</feature>
<protein>
    <recommendedName>
        <fullName evidence="3">RRM domain-containing protein</fullName>
    </recommendedName>
</protein>
<feature type="region of interest" description="Disordered" evidence="2">
    <location>
        <begin position="689"/>
        <end position="708"/>
    </location>
</feature>
<feature type="compositionally biased region" description="Low complexity" evidence="2">
    <location>
        <begin position="402"/>
        <end position="414"/>
    </location>
</feature>
<feature type="compositionally biased region" description="Polar residues" evidence="2">
    <location>
        <begin position="218"/>
        <end position="232"/>
    </location>
</feature>
<gene>
    <name evidence="4" type="ORF">SMAR0320_LOCUS10350</name>
</gene>
<dbReference type="InterPro" id="IPR012677">
    <property type="entry name" value="Nucleotide-bd_a/b_plait_sf"/>
</dbReference>
<dbReference type="AlphaFoldDB" id="A0A7S2LB54"/>
<feature type="compositionally biased region" description="Low complexity" evidence="2">
    <location>
        <begin position="233"/>
        <end position="257"/>
    </location>
</feature>
<feature type="domain" description="RRM" evidence="3">
    <location>
        <begin position="713"/>
        <end position="793"/>
    </location>
</feature>
<dbReference type="GO" id="GO:0043021">
    <property type="term" value="F:ribonucleoprotein complex binding"/>
    <property type="evidence" value="ECO:0007669"/>
    <property type="project" value="TreeGrafter"/>
</dbReference>
<feature type="compositionally biased region" description="Basic and acidic residues" evidence="2">
    <location>
        <begin position="57"/>
        <end position="73"/>
    </location>
</feature>
<dbReference type="SUPFAM" id="SSF55315">
    <property type="entry name" value="L30e-like"/>
    <property type="match status" value="1"/>
</dbReference>
<reference evidence="4" key="1">
    <citation type="submission" date="2021-01" db="EMBL/GenBank/DDBJ databases">
        <authorList>
            <person name="Corre E."/>
            <person name="Pelletier E."/>
            <person name="Niang G."/>
            <person name="Scheremetjew M."/>
            <person name="Finn R."/>
            <person name="Kale V."/>
            <person name="Holt S."/>
            <person name="Cochrane G."/>
            <person name="Meng A."/>
            <person name="Brown T."/>
            <person name="Cohen L."/>
        </authorList>
    </citation>
    <scope>NUCLEOTIDE SEQUENCE</scope>
    <source>
        <strain evidence="4">SM1012Den-03</strain>
    </source>
</reference>
<feature type="compositionally biased region" description="Low complexity" evidence="2">
    <location>
        <begin position="450"/>
        <end position="469"/>
    </location>
</feature>
<name>A0A7S2LB54_9STRA</name>
<feature type="compositionally biased region" description="Polar residues" evidence="2">
    <location>
        <begin position="525"/>
        <end position="542"/>
    </location>
</feature>
<dbReference type="PANTHER" id="PTHR13284:SF4">
    <property type="entry name" value="C2H2-TYPE DOMAIN-CONTAINING PROTEIN"/>
    <property type="match status" value="1"/>
</dbReference>
<dbReference type="InterPro" id="IPR004038">
    <property type="entry name" value="Ribosomal_eL8/eL30/eS12/Gad45"/>
</dbReference>
<dbReference type="InterPro" id="IPR040051">
    <property type="entry name" value="SECISBP2"/>
</dbReference>
<evidence type="ECO:0000259" key="3">
    <source>
        <dbReference type="PROSITE" id="PS50102"/>
    </source>
</evidence>
<dbReference type="Pfam" id="PF01248">
    <property type="entry name" value="Ribosomal_L7Ae"/>
    <property type="match status" value="1"/>
</dbReference>
<organism evidence="4">
    <name type="scientific">Skeletonema marinoi</name>
    <dbReference type="NCBI Taxonomy" id="267567"/>
    <lineage>
        <taxon>Eukaryota</taxon>
        <taxon>Sar</taxon>
        <taxon>Stramenopiles</taxon>
        <taxon>Ochrophyta</taxon>
        <taxon>Bacillariophyta</taxon>
        <taxon>Coscinodiscophyceae</taxon>
        <taxon>Thalassiosirophycidae</taxon>
        <taxon>Thalassiosirales</taxon>
        <taxon>Skeletonemataceae</taxon>
        <taxon>Skeletonema</taxon>
        <taxon>Skeletonema marinoi-dohrnii complex</taxon>
    </lineage>
</organism>
<dbReference type="InterPro" id="IPR035979">
    <property type="entry name" value="RBD_domain_sf"/>
</dbReference>
<dbReference type="GO" id="GO:0035368">
    <property type="term" value="F:selenocysteine insertion sequence binding"/>
    <property type="evidence" value="ECO:0007669"/>
    <property type="project" value="InterPro"/>
</dbReference>
<dbReference type="PANTHER" id="PTHR13284">
    <property type="entry name" value="GH01354P"/>
    <property type="match status" value="1"/>
</dbReference>
<feature type="domain" description="RRM" evidence="3">
    <location>
        <begin position="541"/>
        <end position="646"/>
    </location>
</feature>
<feature type="compositionally biased region" description="Basic residues" evidence="2">
    <location>
        <begin position="473"/>
        <end position="487"/>
    </location>
</feature>
<dbReference type="EMBL" id="HBGZ01014467">
    <property type="protein sequence ID" value="CAD9601061.1"/>
    <property type="molecule type" value="Transcribed_RNA"/>
</dbReference>
<dbReference type="GO" id="GO:0003730">
    <property type="term" value="F:mRNA 3'-UTR binding"/>
    <property type="evidence" value="ECO:0007669"/>
    <property type="project" value="TreeGrafter"/>
</dbReference>
<dbReference type="SMART" id="SM00360">
    <property type="entry name" value="RRM"/>
    <property type="match status" value="2"/>
</dbReference>
<dbReference type="Gene3D" id="3.30.70.330">
    <property type="match status" value="3"/>
</dbReference>
<feature type="compositionally biased region" description="Basic and acidic residues" evidence="2">
    <location>
        <begin position="87"/>
        <end position="97"/>
    </location>
</feature>
<feature type="compositionally biased region" description="Polar residues" evidence="2">
    <location>
        <begin position="897"/>
        <end position="906"/>
    </location>
</feature>
<evidence type="ECO:0000256" key="1">
    <source>
        <dbReference type="PROSITE-ProRule" id="PRU00176"/>
    </source>
</evidence>
<dbReference type="SUPFAM" id="SSF54928">
    <property type="entry name" value="RNA-binding domain, RBD"/>
    <property type="match status" value="3"/>
</dbReference>
<keyword evidence="1" id="KW-0694">RNA-binding</keyword>
<dbReference type="GO" id="GO:0005739">
    <property type="term" value="C:mitochondrion"/>
    <property type="evidence" value="ECO:0007669"/>
    <property type="project" value="TreeGrafter"/>
</dbReference>
<proteinExistence type="predicted"/>
<sequence length="1084" mass="118432">MSGRWRSRHWRPEDDTTQQHRGGGGRGVEHQNSYDSRSYYGGPASWNGGGGGNNHQHNQDYDHGGQIYRRDDMSYNNHHHQQQYQQQHHDPRYHDNRPQQQQQQYYNEMPPRNNYNYSNDASDDRRGGRWQRGQNPAQRHHGHPHQQQHDMRSGNGHANNSNPSQHNNRAAPSSKRNDSSGSNSNHSSNPSNNAWGRQPSSAAPKPSDESDGNFKAETANTSTRKSMKESSVNNSNAWKKSNPSSSSSSATGSSVKSEFPSLSSAKESSQHDRKPSIGDNGDVSTKVEMEEDNNINIAPSSTLPTASSWGKSHSSLGWGAAKQPPPPSKKKEQGSGEEFPSLSASLDAPPRKQQPQGTMADVSLNKEETTKKGGNKKSAGSTNLASFLIPRLGDASEKKKGNTTTNKKQPPTNNVSKAGQKPANVHTDNKKKHPREDSRAPFHQHHRHAAITSTTTNRASATTTTTTGAPPIKKGRQRLAPRKKKLTTLKKRVLEERLRIWKERNGEESVDPIAGGGAGKADAKTSGSHQQQEKGGSGKSTTLLVDNFVNPEEDDLTDDDEHDELVTNLINLAGRVGRVVSVYIPRPSSDNNDEVMGGESSALEESNHVGLSFVRLATYQDAHAARDILDGMVVGGQKLRTKILYSMELEVCDCEFVNKSPAASPSQDNEQQWRRALFKAIVSNQTSSSLQEKTSLHKDGGDNASLQPSSESTIVFYNILSSDDYEDEDALEESIEDIKSIAGQYGHVANARGDDAGNVYVTYDTREIASFAAQKLDGMLLGGVSITVSVDSSMSTNRTQQAGSSTVVLDNVLSEDDFEDEDCLNESIEDIRSLAEKYGVVGSLIVDTCNEEEKGKIHVEYTGGIAVAGEAAKQLNGMMCGGRLISATLLLSSGTEDTNLDNNSAAKSVKDDTNVEQEPPQPMFSGDKVIPERFAQCKRVPKVANSGTPRAYASKIADPGAIPLLTEMLGELMRLQQRSKDQKNARSRRRLVMGLREVARGIRAHKVKMVVMANNLDEYGAIDSKLQEILDLAHAEDVPVIFELNKRKLGKAVGKSIKVSVVGVQNVMGAEQQFKQLKKMAGIS</sequence>
<dbReference type="InterPro" id="IPR000504">
    <property type="entry name" value="RRM_dom"/>
</dbReference>
<feature type="compositionally biased region" description="Polar residues" evidence="2">
    <location>
        <begin position="294"/>
        <end position="315"/>
    </location>
</feature>
<feature type="compositionally biased region" description="Polar residues" evidence="2">
    <location>
        <begin position="156"/>
        <end position="171"/>
    </location>
</feature>
<accession>A0A7S2LB54</accession>
<dbReference type="GO" id="GO:1990904">
    <property type="term" value="C:ribonucleoprotein complex"/>
    <property type="evidence" value="ECO:0007669"/>
    <property type="project" value="TreeGrafter"/>
</dbReference>
<evidence type="ECO:0000256" key="2">
    <source>
        <dbReference type="SAM" id="MobiDB-lite"/>
    </source>
</evidence>
<dbReference type="Gene3D" id="3.30.1330.30">
    <property type="match status" value="1"/>
</dbReference>